<protein>
    <submittedName>
        <fullName evidence="2">Uncharacterized protein</fullName>
    </submittedName>
</protein>
<evidence type="ECO:0000313" key="3">
    <source>
        <dbReference type="Proteomes" id="UP001219066"/>
    </source>
</evidence>
<feature type="compositionally biased region" description="Low complexity" evidence="1">
    <location>
        <begin position="19"/>
        <end position="34"/>
    </location>
</feature>
<gene>
    <name evidence="2" type="ORF">PYR84_11710</name>
</gene>
<proteinExistence type="predicted"/>
<dbReference type="AlphaFoldDB" id="A0AAX3STK3"/>
<name>A0AAX3STK3_9BURK</name>
<feature type="region of interest" description="Disordered" evidence="1">
    <location>
        <begin position="1"/>
        <end position="34"/>
    </location>
</feature>
<evidence type="ECO:0000313" key="2">
    <source>
        <dbReference type="EMBL" id="WFF83325.1"/>
    </source>
</evidence>
<dbReference type="RefSeq" id="WP_277849734.1">
    <property type="nucleotide sequence ID" value="NZ_CP120956.1"/>
</dbReference>
<accession>A0AAX3STK3</accession>
<dbReference type="EMBL" id="CP120956">
    <property type="protein sequence ID" value="WFF83325.1"/>
    <property type="molecule type" value="Genomic_DNA"/>
</dbReference>
<sequence length="155" mass="16084">MQQSAPAQTATANDDQDSADAGTGAADQAATSQAPTFVAGDLVRVKAGLKGPTGRPRKECGRVGVVRPGHLSLVVEFGTGVGQRAGFEPEELEPYTADPIVGKRVRVLNPDSAHRWQEGAVAALTAEGWKVEFAGKPGSVSKAATFETKELESLA</sequence>
<evidence type="ECO:0000256" key="1">
    <source>
        <dbReference type="SAM" id="MobiDB-lite"/>
    </source>
</evidence>
<feature type="compositionally biased region" description="Polar residues" evidence="1">
    <location>
        <begin position="1"/>
        <end position="13"/>
    </location>
</feature>
<dbReference type="Proteomes" id="UP001219066">
    <property type="component" value="Chromosome"/>
</dbReference>
<reference evidence="2" key="1">
    <citation type="submission" date="2023-03" db="EMBL/GenBank/DDBJ databases">
        <title>Synergistic degradation of erythromycin by symbiotic bacteria Ery-6A and Ery-6B and application in simulated water remediation.</title>
        <authorList>
            <person name="Xu S."/>
        </authorList>
    </citation>
    <scope>NUCLEOTIDE SEQUENCE</scope>
    <source>
        <strain evidence="2">Ery-6A</strain>
    </source>
</reference>
<organism evidence="2 3">
    <name type="scientific">Delftia tsuruhatensis</name>
    <dbReference type="NCBI Taxonomy" id="180282"/>
    <lineage>
        <taxon>Bacteria</taxon>
        <taxon>Pseudomonadati</taxon>
        <taxon>Pseudomonadota</taxon>
        <taxon>Betaproteobacteria</taxon>
        <taxon>Burkholderiales</taxon>
        <taxon>Comamonadaceae</taxon>
        <taxon>Delftia</taxon>
    </lineage>
</organism>